<accession>A0A1Y2AZH6</accession>
<dbReference type="InParanoid" id="A0A1Y2AZH6"/>
<evidence type="ECO:0000313" key="3">
    <source>
        <dbReference type="Proteomes" id="UP000193986"/>
    </source>
</evidence>
<dbReference type="EMBL" id="MCFC01000037">
    <property type="protein sequence ID" value="ORY27637.1"/>
    <property type="molecule type" value="Genomic_DNA"/>
</dbReference>
<feature type="region of interest" description="Disordered" evidence="1">
    <location>
        <begin position="261"/>
        <end position="303"/>
    </location>
</feature>
<feature type="compositionally biased region" description="Low complexity" evidence="1">
    <location>
        <begin position="1"/>
        <end position="22"/>
    </location>
</feature>
<name>A0A1Y2AZH6_9TREE</name>
<sequence>MQARGLRSVPSSGSSQLPSIGSHHSAAFSPGTVESPLPDDPDRFREKMMAKGHTFDSPSAQLPMTMLDVFNQSVPSGDLTQIMQVDYEHRLLQAEELRRNEMHKHHPAAIAKATQAAVSKMSRQDQEAIEKGMKGLGIGPQKTERRQAQSTRDGMSSPGRDGPQMSGNARETGDRHPRLLSPSKSPRRQKSWTSQPDFRKHYQSAGLPPLPTSSSFPLSAIPIAKMSASTTAEDHGDQGIVGMGRRSFGHQGHSAIKMPLTSLASHHDPKRRPSTGLESSSGVKSQYTPSARPSTGTTQPTPLLLKPLTLLPELYVGTSPTNSDFAPSPPEGISAEAMRASVEYDEQPRSHGPPPPHAIITQPTPQTLSHAREESLTLPDGIFGLNKDTSSIAESEHSDSAADSSSTASKRKMKVLTPAVDLSESNLRVNRLCLTADQWQR</sequence>
<evidence type="ECO:0000256" key="1">
    <source>
        <dbReference type="SAM" id="MobiDB-lite"/>
    </source>
</evidence>
<feature type="region of interest" description="Disordered" evidence="1">
    <location>
        <begin position="120"/>
        <end position="213"/>
    </location>
</feature>
<reference evidence="2 3" key="1">
    <citation type="submission" date="2016-07" db="EMBL/GenBank/DDBJ databases">
        <title>Pervasive Adenine N6-methylation of Active Genes in Fungi.</title>
        <authorList>
            <consortium name="DOE Joint Genome Institute"/>
            <person name="Mondo S.J."/>
            <person name="Dannebaum R.O."/>
            <person name="Kuo R.C."/>
            <person name="Labutti K."/>
            <person name="Haridas S."/>
            <person name="Kuo A."/>
            <person name="Salamov A."/>
            <person name="Ahrendt S.R."/>
            <person name="Lipzen A."/>
            <person name="Sullivan W."/>
            <person name="Andreopoulos W.B."/>
            <person name="Clum A."/>
            <person name="Lindquist E."/>
            <person name="Daum C."/>
            <person name="Ramamoorthy G.K."/>
            <person name="Gryganskyi A."/>
            <person name="Culley D."/>
            <person name="Magnuson J.K."/>
            <person name="James T.Y."/>
            <person name="O'Malley M.A."/>
            <person name="Stajich J.E."/>
            <person name="Spatafora J.W."/>
            <person name="Visel A."/>
            <person name="Grigoriev I.V."/>
        </authorList>
    </citation>
    <scope>NUCLEOTIDE SEQUENCE [LARGE SCALE GENOMIC DNA]</scope>
    <source>
        <strain evidence="2 3">68-887.2</strain>
    </source>
</reference>
<feature type="compositionally biased region" description="Polar residues" evidence="1">
    <location>
        <begin position="276"/>
        <end position="292"/>
    </location>
</feature>
<dbReference type="AlphaFoldDB" id="A0A1Y2AZH6"/>
<dbReference type="Proteomes" id="UP000193986">
    <property type="component" value="Unassembled WGS sequence"/>
</dbReference>
<feature type="region of interest" description="Disordered" evidence="1">
    <location>
        <begin position="1"/>
        <end position="44"/>
    </location>
</feature>
<protein>
    <submittedName>
        <fullName evidence="2">Uncharacterized protein</fullName>
    </submittedName>
</protein>
<feature type="compositionally biased region" description="Basic and acidic residues" evidence="1">
    <location>
        <begin position="122"/>
        <end position="133"/>
    </location>
</feature>
<comment type="caution">
    <text evidence="2">The sequence shown here is derived from an EMBL/GenBank/DDBJ whole genome shotgun (WGS) entry which is preliminary data.</text>
</comment>
<organism evidence="2 3">
    <name type="scientific">Naematelia encephala</name>
    <dbReference type="NCBI Taxonomy" id="71784"/>
    <lineage>
        <taxon>Eukaryota</taxon>
        <taxon>Fungi</taxon>
        <taxon>Dikarya</taxon>
        <taxon>Basidiomycota</taxon>
        <taxon>Agaricomycotina</taxon>
        <taxon>Tremellomycetes</taxon>
        <taxon>Tremellales</taxon>
        <taxon>Naemateliaceae</taxon>
        <taxon>Naematelia</taxon>
    </lineage>
</organism>
<feature type="region of interest" description="Disordered" evidence="1">
    <location>
        <begin position="342"/>
        <end position="369"/>
    </location>
</feature>
<feature type="compositionally biased region" description="Low complexity" evidence="1">
    <location>
        <begin position="293"/>
        <end position="303"/>
    </location>
</feature>
<gene>
    <name evidence="2" type="ORF">BCR39DRAFT_222832</name>
</gene>
<feature type="region of interest" description="Disordered" evidence="1">
    <location>
        <begin position="390"/>
        <end position="412"/>
    </location>
</feature>
<evidence type="ECO:0000313" key="2">
    <source>
        <dbReference type="EMBL" id="ORY27637.1"/>
    </source>
</evidence>
<proteinExistence type="predicted"/>
<keyword evidence="3" id="KW-1185">Reference proteome</keyword>